<evidence type="ECO:0000256" key="1">
    <source>
        <dbReference type="SAM" id="MobiDB-lite"/>
    </source>
</evidence>
<reference evidence="2 3" key="1">
    <citation type="submission" date="2008-07" db="EMBL/GenBank/DDBJ databases">
        <authorList>
            <person name="El-Sayed N."/>
            <person name="Caler E."/>
            <person name="Inman J."/>
            <person name="Amedeo P."/>
            <person name="Hass B."/>
            <person name="Wortman J."/>
        </authorList>
    </citation>
    <scope>NUCLEOTIDE SEQUENCE [LARGE SCALE GENOMIC DNA]</scope>
    <source>
        <strain evidence="3">ATCC 50983 / TXsc</strain>
    </source>
</reference>
<evidence type="ECO:0000313" key="2">
    <source>
        <dbReference type="EMBL" id="EER20506.1"/>
    </source>
</evidence>
<feature type="region of interest" description="Disordered" evidence="1">
    <location>
        <begin position="210"/>
        <end position="256"/>
    </location>
</feature>
<name>C5K584_PERM5</name>
<accession>C5K584</accession>
<evidence type="ECO:0000313" key="3">
    <source>
        <dbReference type="Proteomes" id="UP000007800"/>
    </source>
</evidence>
<protein>
    <recommendedName>
        <fullName evidence="4">Lysophosphatidylcholine acyltransferase 2</fullName>
    </recommendedName>
</protein>
<gene>
    <name evidence="2" type="ORF">Pmar_PMAR010251</name>
</gene>
<dbReference type="OrthoDB" id="272512at2759"/>
<feature type="compositionally biased region" description="Basic and acidic residues" evidence="1">
    <location>
        <begin position="219"/>
        <end position="238"/>
    </location>
</feature>
<evidence type="ECO:0008006" key="4">
    <source>
        <dbReference type="Google" id="ProtNLM"/>
    </source>
</evidence>
<dbReference type="EMBL" id="GG670562">
    <property type="protein sequence ID" value="EER20506.1"/>
    <property type="molecule type" value="Genomic_DNA"/>
</dbReference>
<organism evidence="3">
    <name type="scientific">Perkinsus marinus (strain ATCC 50983 / TXsc)</name>
    <dbReference type="NCBI Taxonomy" id="423536"/>
    <lineage>
        <taxon>Eukaryota</taxon>
        <taxon>Sar</taxon>
        <taxon>Alveolata</taxon>
        <taxon>Perkinsozoa</taxon>
        <taxon>Perkinsea</taxon>
        <taxon>Perkinsida</taxon>
        <taxon>Perkinsidae</taxon>
        <taxon>Perkinsus</taxon>
    </lineage>
</organism>
<sequence length="280" mass="30248">MLSVYTRLFLPHCRTCRCSRGFRTLATKEMQQAEDRLRVTSSADPIDLAPFIRQRLGTPNRPNMVVLQALGANAVGRALRSVAYAASRKGQNIPLEVTLTGPPDDGIPDRGGGDLWIAVSRQGFRQRLRESQDSPTEIQDVIVGHSTPAHKMAGVITNALLQGKTVRMAGFSGAGIIKIATAITISSHHCETFDDVEERGRIVTSVRTSLRAVNARGTPSDHNDEQQHDESTEGDQHETTVSGDASGDVTAEPNGDDVGHKVLITAVEFTCNLVKNNADS</sequence>
<dbReference type="GeneID" id="9054054"/>
<dbReference type="AlphaFoldDB" id="C5K584"/>
<dbReference type="Proteomes" id="UP000007800">
    <property type="component" value="Unassembled WGS sequence"/>
</dbReference>
<dbReference type="RefSeq" id="XP_002788710.1">
    <property type="nucleotide sequence ID" value="XM_002788664.1"/>
</dbReference>
<keyword evidence="3" id="KW-1185">Reference proteome</keyword>
<proteinExistence type="predicted"/>
<dbReference type="InParanoid" id="C5K584"/>